<organism evidence="10 11">
    <name type="scientific">Candida metapsilosis</name>
    <dbReference type="NCBI Taxonomy" id="273372"/>
    <lineage>
        <taxon>Eukaryota</taxon>
        <taxon>Fungi</taxon>
        <taxon>Dikarya</taxon>
        <taxon>Ascomycota</taxon>
        <taxon>Saccharomycotina</taxon>
        <taxon>Pichiomycetes</taxon>
        <taxon>Debaryomycetaceae</taxon>
        <taxon>Candida/Lodderomyces clade</taxon>
        <taxon>Candida</taxon>
    </lineage>
</organism>
<gene>
    <name evidence="9" type="primary">MED5</name>
    <name evidence="10" type="ORF">I9W82_002348</name>
</gene>
<evidence type="ECO:0000256" key="6">
    <source>
        <dbReference type="ARBA" id="ARBA00023163"/>
    </source>
</evidence>
<dbReference type="Proteomes" id="UP000669133">
    <property type="component" value="Unassembled WGS sequence"/>
</dbReference>
<dbReference type="InterPro" id="IPR014801">
    <property type="entry name" value="Mediator_Med5_fun"/>
</dbReference>
<proteinExistence type="inferred from homology"/>
<sequence>MYKLLELLKEAPEKKLPHKSFILLSALCTPITDDEILRIFQSPLNDEQIRLFVDWATSSTTNCHQFWSNLGKVSDGTQVRYLQEVRREYNCQDFVYLEFIRYASGYLHSSTPASDVVNELVHLLGIMKSSFSGEIIELFKLIKQTGYDLQQTTRGVLSTDQLNHLADLKLIDSERMEDTPEAGVSLDVTNKLDTYLEVKRSFWIYQITQDFSKLQLYADCHTFLRHFKTCIMNQENEKVAQVLLSSFPLNVKGFHLFNVGNFISTRVPPILQELGVDVEQLVITNDIRQLLAPKEEPDTKKLQALLNSDPEFSSFEESGLVSFISELPKKGSQKVVSEIILDSMREFVRTKQLEKLNRLLLALMNNVEMVNVILFHTNMSLLHILIDYVDFETFSIGQDDEFQDAYSYCGVAVLSILLIVEVFHIDLSKIDLNSYAIGFLNNFYYRLGDNLTNNTPLEKDEDDLIIIGNYNNLVTEWINALFDDSNDGLSDELMKSLSIKQIYKLMAIVYKQAIMATKLGKITMKVLCNGLDYLSQPFLFPVTACLLKWMVRDNKNSTLYKQVISELIKPNVDPDTNPMSRLIMNICGNDILKVIDDDRVTQLIHYKDERKTIENVWEKVKYSSKFSHYDLLLKNKQETVIYMIQESYTFQETKDENSKLFINLLISMSILDSIESGDDAEYWKQELNKTSDTNTGDKDGDNSFACTLEYHYSSIFNDDADRSIDDGNSNEGDVDMKVPTSEELTTAQRQLVLQDSLLAHFKAIKDKTNHKNLFYNTVRVLTDKILEELDTWC</sequence>
<evidence type="ECO:0000256" key="8">
    <source>
        <dbReference type="ARBA" id="ARBA00031256"/>
    </source>
</evidence>
<comment type="subcellular location">
    <subcellularLocation>
        <location evidence="1 9">Nucleus</location>
    </subcellularLocation>
</comment>
<dbReference type="GO" id="GO:0003712">
    <property type="term" value="F:transcription coregulator activity"/>
    <property type="evidence" value="ECO:0007669"/>
    <property type="project" value="InterPro"/>
</dbReference>
<evidence type="ECO:0000313" key="10">
    <source>
        <dbReference type="EMBL" id="KAG5420467.1"/>
    </source>
</evidence>
<dbReference type="GO" id="GO:0016592">
    <property type="term" value="C:mediator complex"/>
    <property type="evidence" value="ECO:0007669"/>
    <property type="project" value="InterPro"/>
</dbReference>
<dbReference type="OrthoDB" id="5322661at2759"/>
<dbReference type="AlphaFoldDB" id="A0A8H7ZK63"/>
<evidence type="ECO:0000256" key="2">
    <source>
        <dbReference type="ARBA" id="ARBA00008782"/>
    </source>
</evidence>
<evidence type="ECO:0000256" key="4">
    <source>
        <dbReference type="ARBA" id="ARBA00023015"/>
    </source>
</evidence>
<accession>A0A8H7ZK63</accession>
<evidence type="ECO:0000256" key="7">
    <source>
        <dbReference type="ARBA" id="ARBA00023242"/>
    </source>
</evidence>
<comment type="similarity">
    <text evidence="2 9">Belongs to the Mediator complex subunit 5 family.</text>
</comment>
<evidence type="ECO:0000256" key="3">
    <source>
        <dbReference type="ARBA" id="ARBA00020628"/>
    </source>
</evidence>
<dbReference type="EMBL" id="JAEOAQ010000002">
    <property type="protein sequence ID" value="KAG5420467.1"/>
    <property type="molecule type" value="Genomic_DNA"/>
</dbReference>
<evidence type="ECO:0000256" key="5">
    <source>
        <dbReference type="ARBA" id="ARBA00023159"/>
    </source>
</evidence>
<keyword evidence="11" id="KW-1185">Reference proteome</keyword>
<protein>
    <recommendedName>
        <fullName evidence="3 9">Mediator of RNA polymerase II transcription subunit 5</fullName>
    </recommendedName>
    <alternativeName>
        <fullName evidence="8 9">Mediator complex subunit 5</fullName>
    </alternativeName>
</protein>
<dbReference type="PANTHER" id="PTHR35784:SF1">
    <property type="entry name" value="MEDIATOR OF RNA POLYMERASE II TRANSCRIPTION SUBUNIT 5"/>
    <property type="match status" value="1"/>
</dbReference>
<keyword evidence="7 9" id="KW-0539">Nucleus</keyword>
<dbReference type="Pfam" id="PF08689">
    <property type="entry name" value="Med5"/>
    <property type="match status" value="1"/>
</dbReference>
<comment type="subunit">
    <text evidence="9">Component of the Mediator complex.</text>
</comment>
<evidence type="ECO:0000313" key="11">
    <source>
        <dbReference type="Proteomes" id="UP000669133"/>
    </source>
</evidence>
<name>A0A8H7ZK63_9ASCO</name>
<comment type="caution">
    <text evidence="10">The sequence shown here is derived from an EMBL/GenBank/DDBJ whole genome shotgun (WGS) entry which is preliminary data.</text>
</comment>
<keyword evidence="5 9" id="KW-0010">Activator</keyword>
<evidence type="ECO:0000256" key="1">
    <source>
        <dbReference type="ARBA" id="ARBA00004123"/>
    </source>
</evidence>
<dbReference type="GO" id="GO:0006357">
    <property type="term" value="P:regulation of transcription by RNA polymerase II"/>
    <property type="evidence" value="ECO:0007669"/>
    <property type="project" value="InterPro"/>
</dbReference>
<comment type="function">
    <text evidence="9">Component of the Mediator complex, a coactivator involved in the regulated transcription of nearly all RNA polymerase II-dependent genes. Mediator functions as a bridge to convey information from gene-specific regulatory proteins to the basal RNA polymerase II transcription machinery. Mediator is recruited to promoters by direct interactions with regulatory proteins and serves as a scaffold for the assembly of a functional preinitiation complex with RNA polymerase II and the general transcription factors.</text>
</comment>
<reference evidence="10 11" key="1">
    <citation type="submission" date="2020-12" db="EMBL/GenBank/DDBJ databases">
        <title>Effect of drift, selection, and recombination on the evolution of hybrid genomes in Candida yeast pathogens.</title>
        <authorList>
            <person name="Mixao V."/>
            <person name="Ksiezopolska E."/>
            <person name="Saus E."/>
            <person name="Boekhout T."/>
            <person name="Gacser A."/>
            <person name="Gabaldon T."/>
        </authorList>
    </citation>
    <scope>NUCLEOTIDE SEQUENCE [LARGE SCALE GENOMIC DNA]</scope>
    <source>
        <strain evidence="10 11">BP57</strain>
    </source>
</reference>
<evidence type="ECO:0000256" key="9">
    <source>
        <dbReference type="RuleBase" id="RU364142"/>
    </source>
</evidence>
<keyword evidence="6 9" id="KW-0804">Transcription</keyword>
<dbReference type="PANTHER" id="PTHR35784">
    <property type="entry name" value="MEDIATOR OF RNA POLYMERASE II TRANSCRIPTION SUBUNIT 5"/>
    <property type="match status" value="1"/>
</dbReference>
<keyword evidence="4 9" id="KW-0805">Transcription regulation</keyword>